<comment type="caution">
    <text evidence="3">The sequence shown here is derived from an EMBL/GenBank/DDBJ whole genome shotgun (WGS) entry which is preliminary data.</text>
</comment>
<dbReference type="InterPro" id="IPR023509">
    <property type="entry name" value="DTD-like_sf"/>
</dbReference>
<comment type="function">
    <text evidence="2">An aminoacyl-tRNA editing enzyme that deacylates mischarged D-aminoacyl-tRNAs. Also deacylates mischarged glycyl-tRNA(Ala), protecting cells against glycine mischarging by AlaRS. Acts via tRNA-based rather than protein-based catalysis; rejects L-amino acids rather than detecting D-amino acids in the active site. By recycling D-aminoacyl-tRNA to D-amino acids and free tRNA molecules, this enzyme counteracts the toxicity associated with the formation of D-aminoacyl-tRNA entities in vivo and helps enforce protein L-homochirality.</text>
</comment>
<evidence type="ECO:0000313" key="4">
    <source>
        <dbReference type="Proteomes" id="UP001524435"/>
    </source>
</evidence>
<keyword evidence="2 3" id="KW-0378">Hydrolase</keyword>
<dbReference type="NCBIfam" id="TIGR00256">
    <property type="entry name" value="D-aminoacyl-tRNA deacylase"/>
    <property type="match status" value="1"/>
</dbReference>
<keyword evidence="2" id="KW-0963">Cytoplasm</keyword>
<comment type="catalytic activity">
    <reaction evidence="2">
        <text>a D-aminoacyl-tRNA + H2O = a tRNA + a D-alpha-amino acid + H(+)</text>
        <dbReference type="Rhea" id="RHEA:13953"/>
        <dbReference type="Rhea" id="RHEA-COMP:10123"/>
        <dbReference type="Rhea" id="RHEA-COMP:10124"/>
        <dbReference type="ChEBI" id="CHEBI:15377"/>
        <dbReference type="ChEBI" id="CHEBI:15378"/>
        <dbReference type="ChEBI" id="CHEBI:59871"/>
        <dbReference type="ChEBI" id="CHEBI:78442"/>
        <dbReference type="ChEBI" id="CHEBI:79333"/>
        <dbReference type="EC" id="3.1.1.96"/>
    </reaction>
</comment>
<keyword evidence="2" id="KW-0820">tRNA-binding</keyword>
<dbReference type="Gene3D" id="3.50.80.10">
    <property type="entry name" value="D-tyrosyl-tRNA(Tyr) deacylase"/>
    <property type="match status" value="1"/>
</dbReference>
<keyword evidence="4" id="KW-1185">Reference proteome</keyword>
<comment type="domain">
    <text evidence="2">A Gly-cisPro motif from one monomer fits into the active site of the other monomer to allow specific chiral rejection of L-amino acids.</text>
</comment>
<dbReference type="PANTHER" id="PTHR10472:SF5">
    <property type="entry name" value="D-AMINOACYL-TRNA DEACYLASE 1"/>
    <property type="match status" value="1"/>
</dbReference>
<dbReference type="InterPro" id="IPR003732">
    <property type="entry name" value="Daa-tRNA_deacyls_DTD"/>
</dbReference>
<evidence type="ECO:0000313" key="3">
    <source>
        <dbReference type="EMBL" id="MCQ5122608.1"/>
    </source>
</evidence>
<dbReference type="EMBL" id="JANGCH010000020">
    <property type="protein sequence ID" value="MCQ5122608.1"/>
    <property type="molecule type" value="Genomic_DNA"/>
</dbReference>
<dbReference type="HAMAP" id="MF_00518">
    <property type="entry name" value="Deacylase_Dtd"/>
    <property type="match status" value="1"/>
</dbReference>
<reference evidence="3 4" key="1">
    <citation type="submission" date="2022-06" db="EMBL/GenBank/DDBJ databases">
        <title>Isolation of gut microbiota from human fecal samples.</title>
        <authorList>
            <person name="Pamer E.G."/>
            <person name="Barat B."/>
            <person name="Waligurski E."/>
            <person name="Medina S."/>
            <person name="Paddock L."/>
            <person name="Mostad J."/>
        </authorList>
    </citation>
    <scope>NUCLEOTIDE SEQUENCE [LARGE SCALE GENOMIC DNA]</scope>
    <source>
        <strain evidence="3 4">DFI.6.1</strain>
    </source>
</reference>
<comment type="subcellular location">
    <subcellularLocation>
        <location evidence="2">Cytoplasm</location>
    </subcellularLocation>
</comment>
<evidence type="ECO:0000256" key="1">
    <source>
        <dbReference type="ARBA" id="ARBA00009673"/>
    </source>
</evidence>
<gene>
    <name evidence="2 3" type="primary">dtd</name>
    <name evidence="3" type="ORF">NE663_10130</name>
</gene>
<dbReference type="Proteomes" id="UP001524435">
    <property type="component" value="Unassembled WGS sequence"/>
</dbReference>
<dbReference type="EC" id="3.1.1.96" evidence="2"/>
<comment type="subunit">
    <text evidence="2">Homodimer.</text>
</comment>
<name>A0ABT1SN31_9FIRM</name>
<organism evidence="3 4">
    <name type="scientific">Massilicoli timonensis</name>
    <dbReference type="NCBI Taxonomy" id="2015901"/>
    <lineage>
        <taxon>Bacteria</taxon>
        <taxon>Bacillati</taxon>
        <taxon>Bacillota</taxon>
        <taxon>Erysipelotrichia</taxon>
        <taxon>Erysipelotrichales</taxon>
        <taxon>Erysipelotrichaceae</taxon>
        <taxon>Massilicoli</taxon>
    </lineage>
</organism>
<dbReference type="PANTHER" id="PTHR10472">
    <property type="entry name" value="D-TYROSYL-TRNA TYR DEACYLASE"/>
    <property type="match status" value="1"/>
</dbReference>
<comment type="similarity">
    <text evidence="1 2">Belongs to the DTD family.</text>
</comment>
<keyword evidence="2" id="KW-0694">RNA-binding</keyword>
<comment type="catalytic activity">
    <reaction evidence="2">
        <text>glycyl-tRNA(Ala) + H2O = tRNA(Ala) + glycine + H(+)</text>
        <dbReference type="Rhea" id="RHEA:53744"/>
        <dbReference type="Rhea" id="RHEA-COMP:9657"/>
        <dbReference type="Rhea" id="RHEA-COMP:13640"/>
        <dbReference type="ChEBI" id="CHEBI:15377"/>
        <dbReference type="ChEBI" id="CHEBI:15378"/>
        <dbReference type="ChEBI" id="CHEBI:57305"/>
        <dbReference type="ChEBI" id="CHEBI:78442"/>
        <dbReference type="ChEBI" id="CHEBI:78522"/>
    </reaction>
</comment>
<proteinExistence type="inferred from homology"/>
<evidence type="ECO:0000256" key="2">
    <source>
        <dbReference type="HAMAP-Rule" id="MF_00518"/>
    </source>
</evidence>
<dbReference type="RefSeq" id="WP_256198307.1">
    <property type="nucleotide sequence ID" value="NZ_CALVCM010000005.1"/>
</dbReference>
<dbReference type="SUPFAM" id="SSF69500">
    <property type="entry name" value="DTD-like"/>
    <property type="match status" value="1"/>
</dbReference>
<dbReference type="Pfam" id="PF02580">
    <property type="entry name" value="Tyr_Deacylase"/>
    <property type="match status" value="1"/>
</dbReference>
<sequence>MRVVLQRVSRAKVTIEGKVHGAIETGLMLLVAISPNDEEETLRKVAKKIVDLRIFDDEQGKMNLSLHEVAGKILSISQFTLYADYRKGRRPGFSNAAKPPFASDMYERFNAILQEEYGAVVETGVFGAEMACELVNDGPITIMIDSEELA</sequence>
<dbReference type="GO" id="GO:0051499">
    <property type="term" value="F:D-aminoacyl-tRNA deacylase activity"/>
    <property type="evidence" value="ECO:0007669"/>
    <property type="project" value="UniProtKB-EC"/>
</dbReference>
<feature type="short sequence motif" description="Gly-cisPro motif, important for rejection of L-amino acids" evidence="2">
    <location>
        <begin position="138"/>
        <end position="139"/>
    </location>
</feature>
<protein>
    <recommendedName>
        <fullName evidence="2">D-aminoacyl-tRNA deacylase</fullName>
        <shortName evidence="2">DTD</shortName>
        <ecNumber evidence="2">3.1.1.96</ecNumber>
    </recommendedName>
    <alternativeName>
        <fullName evidence="2">Gly-tRNA(Ala) deacylase</fullName>
        <ecNumber evidence="2">3.1.1.-</ecNumber>
    </alternativeName>
</protein>
<accession>A0ABT1SN31</accession>
<dbReference type="EC" id="3.1.1.-" evidence="2"/>